<name>A0A1X0BUZ6_MYCCF</name>
<dbReference type="STRING" id="1249101.BST21_11760"/>
<organism evidence="1 2">
    <name type="scientific">Mycolicibacterium celeriflavum</name>
    <name type="common">Mycobacterium celeriflavum</name>
    <dbReference type="NCBI Taxonomy" id="1249101"/>
    <lineage>
        <taxon>Bacteria</taxon>
        <taxon>Bacillati</taxon>
        <taxon>Actinomycetota</taxon>
        <taxon>Actinomycetes</taxon>
        <taxon>Mycobacteriales</taxon>
        <taxon>Mycobacteriaceae</taxon>
        <taxon>Mycolicibacterium</taxon>
    </lineage>
</organism>
<keyword evidence="2" id="KW-1185">Reference proteome</keyword>
<reference evidence="1 2" key="1">
    <citation type="journal article" date="2019" name="Emerg. Microbes Infect.">
        <title>Comprehensive subspecies identification of 175 nontuberculous mycobacteria species based on 7547 genomic profiles.</title>
        <authorList>
            <person name="Matsumoto Y."/>
            <person name="Kinjo T."/>
            <person name="Motooka D."/>
            <person name="Nabeya D."/>
            <person name="Jung N."/>
            <person name="Uechi K."/>
            <person name="Horii T."/>
            <person name="Iida T."/>
            <person name="Fujita J."/>
            <person name="Nakamura S."/>
        </authorList>
    </citation>
    <scope>NUCLEOTIDE SEQUENCE [LARGE SCALE GENOMIC DNA]</scope>
    <source>
        <strain evidence="1 2">JCM 18439</strain>
    </source>
</reference>
<evidence type="ECO:0000313" key="2">
    <source>
        <dbReference type="Proteomes" id="UP000466431"/>
    </source>
</evidence>
<dbReference type="Proteomes" id="UP000466431">
    <property type="component" value="Chromosome"/>
</dbReference>
<accession>A0A1X0BUZ6</accession>
<sequence length="284" mass="31610">MWQPFVGTEAINAGRLTRGQLRWNHTAVLPGVYRPNDAEPTVYTNAVAAWLWTGRKGVIAGRAAAALHGARWIDASTPIEIVTAHTRRRKGVIVHEERIAPDEITYIGDMAVTSVARTALDLARHLPRDQAVVHLDALARATGFQRDDVVDLAGRYRGARGLRRARVALTLMDGGAQSPEETRLRLGLIDAGLPAPRTQIRVSDGHDEAFIDMGYDEPMVGLDYEGLHHSENRGQYVYGIGRAAFIDRQGWIDILVVKEHSRRFTLHRVYEAFARRGWTPPKCA</sequence>
<protein>
    <submittedName>
        <fullName evidence="1">Uncharacterized protein</fullName>
    </submittedName>
</protein>
<dbReference type="KEGG" id="mcee:MCEL_41760"/>
<dbReference type="AlphaFoldDB" id="A0A1X0BUZ6"/>
<dbReference type="EMBL" id="AP022591">
    <property type="protein sequence ID" value="BBY45881.1"/>
    <property type="molecule type" value="Genomic_DNA"/>
</dbReference>
<dbReference type="OrthoDB" id="4696350at2"/>
<dbReference type="RefSeq" id="WP_083002414.1">
    <property type="nucleotide sequence ID" value="NZ_AP022591.1"/>
</dbReference>
<gene>
    <name evidence="1" type="ORF">MCEL_41760</name>
</gene>
<proteinExistence type="predicted"/>
<evidence type="ECO:0000313" key="1">
    <source>
        <dbReference type="EMBL" id="BBY45881.1"/>
    </source>
</evidence>